<sequence length="316" mass="37182">MKISVIIPTYNRINSIQRTFEYIVKSDTFPDEVIVVDQTQNPDLADSIKRLCDSQIFPVNYIWRSEPSLTKARNVGIAYANNDILVFMDDDVDVKSDTFTNVKSLFSDHTIAMVAGYDGVPPAKNAYLSYLFNKSNYRKRHIGHVTSGIYGRFPITGGHNDFPVNVSTEWAMGYFFVVRKDLVQKWNLQFDEKLQYYAYAEDLDFSHLYFEHAKREELKCFYSLKCAVIHNVSKEYRTPKRALCFMSVVHREYIRYKHFGGSKYFYSFLWSSMGDVLARIVHREPVNDIFDALRFLFKYRDDIRKGIFHYELFMND</sequence>
<dbReference type="HOGENOM" id="CLU_879545_0_0_10"/>
<dbReference type="PANTHER" id="PTHR43685:SF2">
    <property type="entry name" value="GLYCOSYLTRANSFERASE 2-LIKE DOMAIN-CONTAINING PROTEIN"/>
    <property type="match status" value="1"/>
</dbReference>
<dbReference type="SUPFAM" id="SSF53448">
    <property type="entry name" value="Nucleotide-diphospho-sugar transferases"/>
    <property type="match status" value="1"/>
</dbReference>
<dbReference type="CDD" id="cd00761">
    <property type="entry name" value="Glyco_tranf_GTA_type"/>
    <property type="match status" value="1"/>
</dbReference>
<dbReference type="Pfam" id="PF00535">
    <property type="entry name" value="Glycos_transf_2"/>
    <property type="match status" value="1"/>
</dbReference>
<evidence type="ECO:0000313" key="3">
    <source>
        <dbReference type="Proteomes" id="UP000006330"/>
    </source>
</evidence>
<proteinExistence type="predicted"/>
<dbReference type="Gene3D" id="3.90.550.10">
    <property type="entry name" value="Spore Coat Polysaccharide Biosynthesis Protein SpsA, Chain A"/>
    <property type="match status" value="1"/>
</dbReference>
<dbReference type="Proteomes" id="UP000006330">
    <property type="component" value="Unassembled WGS sequence"/>
</dbReference>
<dbReference type="OrthoDB" id="597270at2"/>
<gene>
    <name evidence="2" type="ORF">HMPREF1076_03967</name>
</gene>
<accession>K5Z4X4</accession>
<feature type="domain" description="Glycosyltransferase 2-like" evidence="1">
    <location>
        <begin position="4"/>
        <end position="116"/>
    </location>
</feature>
<organism evidence="2 3">
    <name type="scientific">Parabacteroides goldsteinii CL02T12C30</name>
    <dbReference type="NCBI Taxonomy" id="999418"/>
    <lineage>
        <taxon>Bacteria</taxon>
        <taxon>Pseudomonadati</taxon>
        <taxon>Bacteroidota</taxon>
        <taxon>Bacteroidia</taxon>
        <taxon>Bacteroidales</taxon>
        <taxon>Tannerellaceae</taxon>
        <taxon>Parabacteroides</taxon>
    </lineage>
</organism>
<dbReference type="InterPro" id="IPR050834">
    <property type="entry name" value="Glycosyltransf_2"/>
</dbReference>
<dbReference type="EMBL" id="AGZO01000027">
    <property type="protein sequence ID" value="EKN10629.1"/>
    <property type="molecule type" value="Genomic_DNA"/>
</dbReference>
<dbReference type="InterPro" id="IPR029044">
    <property type="entry name" value="Nucleotide-diphossugar_trans"/>
</dbReference>
<name>K5Z4X4_9BACT</name>
<evidence type="ECO:0000259" key="1">
    <source>
        <dbReference type="Pfam" id="PF00535"/>
    </source>
</evidence>
<dbReference type="RefSeq" id="WP_007657067.1">
    <property type="nucleotide sequence ID" value="NZ_JH976474.1"/>
</dbReference>
<reference evidence="2 3" key="1">
    <citation type="submission" date="2012-02" db="EMBL/GenBank/DDBJ databases">
        <title>The Genome Sequence of Parabacteroides goldsteinii CL02T12C30.</title>
        <authorList>
            <consortium name="The Broad Institute Genome Sequencing Platform"/>
            <person name="Earl A."/>
            <person name="Ward D."/>
            <person name="Feldgarden M."/>
            <person name="Gevers D."/>
            <person name="Zitomersky N.L."/>
            <person name="Coyne M.J."/>
            <person name="Comstock L.E."/>
            <person name="Young S.K."/>
            <person name="Zeng Q."/>
            <person name="Gargeya S."/>
            <person name="Fitzgerald M."/>
            <person name="Haas B."/>
            <person name="Abouelleil A."/>
            <person name="Alvarado L."/>
            <person name="Arachchi H.M."/>
            <person name="Berlin A."/>
            <person name="Chapman S.B."/>
            <person name="Gearin G."/>
            <person name="Goldberg J."/>
            <person name="Griggs A."/>
            <person name="Gujja S."/>
            <person name="Hansen M."/>
            <person name="Heiman D."/>
            <person name="Howarth C."/>
            <person name="Larimer J."/>
            <person name="Lui A."/>
            <person name="MacDonald P.J.P."/>
            <person name="McCowen C."/>
            <person name="Montmayeur A."/>
            <person name="Murphy C."/>
            <person name="Neiman D."/>
            <person name="Pearson M."/>
            <person name="Priest M."/>
            <person name="Roberts A."/>
            <person name="Saif S."/>
            <person name="Shea T."/>
            <person name="Sisk P."/>
            <person name="Stolte C."/>
            <person name="Sykes S."/>
            <person name="Wortman J."/>
            <person name="Nusbaum C."/>
            <person name="Birren B."/>
        </authorList>
    </citation>
    <scope>NUCLEOTIDE SEQUENCE [LARGE SCALE GENOMIC DNA]</scope>
    <source>
        <strain evidence="2 3">CL02T12C30</strain>
    </source>
</reference>
<evidence type="ECO:0000313" key="2">
    <source>
        <dbReference type="EMBL" id="EKN10629.1"/>
    </source>
</evidence>
<dbReference type="PANTHER" id="PTHR43685">
    <property type="entry name" value="GLYCOSYLTRANSFERASE"/>
    <property type="match status" value="1"/>
</dbReference>
<dbReference type="InterPro" id="IPR001173">
    <property type="entry name" value="Glyco_trans_2-like"/>
</dbReference>
<dbReference type="PATRIC" id="fig|999418.3.peg.4041"/>
<dbReference type="AlphaFoldDB" id="K5Z4X4"/>
<protein>
    <recommendedName>
        <fullName evidence="1">Glycosyltransferase 2-like domain-containing protein</fullName>
    </recommendedName>
</protein>
<comment type="caution">
    <text evidence="2">The sequence shown here is derived from an EMBL/GenBank/DDBJ whole genome shotgun (WGS) entry which is preliminary data.</text>
</comment>